<organism evidence="2 3">
    <name type="scientific">Evansella cellulosilytica (strain ATCC 21833 / DSM 2522 / FERM P-1141 / JCM 9156 / N-4)</name>
    <name type="common">Bacillus cellulosilyticus</name>
    <dbReference type="NCBI Taxonomy" id="649639"/>
    <lineage>
        <taxon>Bacteria</taxon>
        <taxon>Bacillati</taxon>
        <taxon>Bacillota</taxon>
        <taxon>Bacilli</taxon>
        <taxon>Bacillales</taxon>
        <taxon>Bacillaceae</taxon>
        <taxon>Evansella</taxon>
    </lineage>
</organism>
<dbReference type="HOGENOM" id="CLU_080664_4_2_9"/>
<dbReference type="Gene3D" id="3.30.70.100">
    <property type="match status" value="1"/>
</dbReference>
<keyword evidence="3" id="KW-1185">Reference proteome</keyword>
<proteinExistence type="predicted"/>
<gene>
    <name evidence="2" type="ordered locus">Bcell_0646</name>
</gene>
<dbReference type="KEGG" id="bco:Bcell_0646"/>
<sequence>MKQGTIKHMAFFTLKHPLDAKETEVFLKDGRDILSNIDVVENFEVLRQISPKTNFDFGFSMEFKNQDDYDTYNNHPNHVAFVNDRWLVEVERFQEIDYVLYK</sequence>
<evidence type="ECO:0000259" key="1">
    <source>
        <dbReference type="PROSITE" id="PS51502"/>
    </source>
</evidence>
<accession>E6TZ66</accession>
<dbReference type="EMBL" id="CP002394">
    <property type="protein sequence ID" value="ADU28928.1"/>
    <property type="molecule type" value="Genomic_DNA"/>
</dbReference>
<name>E6TZ66_EVAC2</name>
<dbReference type="PROSITE" id="PS51502">
    <property type="entry name" value="S_R_A_B_BARREL"/>
    <property type="match status" value="1"/>
</dbReference>
<evidence type="ECO:0000313" key="2">
    <source>
        <dbReference type="EMBL" id="ADU28928.1"/>
    </source>
</evidence>
<dbReference type="InterPro" id="IPR011008">
    <property type="entry name" value="Dimeric_a/b-barrel"/>
</dbReference>
<dbReference type="STRING" id="649639.Bcell_0646"/>
<reference evidence="2" key="1">
    <citation type="submission" date="2010-12" db="EMBL/GenBank/DDBJ databases">
        <title>Complete sequence of Bacillus cellulosilyticus DSM 2522.</title>
        <authorList>
            <consortium name="US DOE Joint Genome Institute"/>
            <person name="Lucas S."/>
            <person name="Copeland A."/>
            <person name="Lapidus A."/>
            <person name="Cheng J.-F."/>
            <person name="Bruce D."/>
            <person name="Goodwin L."/>
            <person name="Pitluck S."/>
            <person name="Chertkov O."/>
            <person name="Detter J.C."/>
            <person name="Han C."/>
            <person name="Tapia R."/>
            <person name="Land M."/>
            <person name="Hauser L."/>
            <person name="Jeffries C."/>
            <person name="Kyrpides N."/>
            <person name="Ivanova N."/>
            <person name="Mikhailova N."/>
            <person name="Brumm P."/>
            <person name="Mead D."/>
            <person name="Woyke T."/>
        </authorList>
    </citation>
    <scope>NUCLEOTIDE SEQUENCE [LARGE SCALE GENOMIC DNA]</scope>
    <source>
        <strain evidence="2">DSM 2522</strain>
    </source>
</reference>
<evidence type="ECO:0000313" key="3">
    <source>
        <dbReference type="Proteomes" id="UP000001401"/>
    </source>
</evidence>
<dbReference type="Proteomes" id="UP000001401">
    <property type="component" value="Chromosome"/>
</dbReference>
<dbReference type="InterPro" id="IPR013097">
    <property type="entry name" value="Dabb"/>
</dbReference>
<protein>
    <submittedName>
        <fullName evidence="2">Stress responsive alpha-beta barrel domain-containing protein</fullName>
    </submittedName>
</protein>
<dbReference type="eggNOG" id="ENOG5032U0B">
    <property type="taxonomic scope" value="Bacteria"/>
</dbReference>
<dbReference type="AlphaFoldDB" id="E6TZ66"/>
<dbReference type="SMART" id="SM00886">
    <property type="entry name" value="Dabb"/>
    <property type="match status" value="1"/>
</dbReference>
<dbReference type="Pfam" id="PF07876">
    <property type="entry name" value="Dabb"/>
    <property type="match status" value="1"/>
</dbReference>
<dbReference type="SUPFAM" id="SSF54909">
    <property type="entry name" value="Dimeric alpha+beta barrel"/>
    <property type="match status" value="1"/>
</dbReference>
<feature type="domain" description="Stress-response A/B barrel" evidence="1">
    <location>
        <begin position="6"/>
        <end position="98"/>
    </location>
</feature>